<dbReference type="GO" id="GO:0030639">
    <property type="term" value="P:polyketide biosynthetic process"/>
    <property type="evidence" value="ECO:0007669"/>
    <property type="project" value="TreeGrafter"/>
</dbReference>
<keyword evidence="7" id="KW-1185">Reference proteome</keyword>
<evidence type="ECO:0000256" key="1">
    <source>
        <dbReference type="ARBA" id="ARBA00005531"/>
    </source>
</evidence>
<dbReference type="PANTHER" id="PTHR11877:SF46">
    <property type="entry name" value="TYPE III POLYKETIDE SYNTHASE A"/>
    <property type="match status" value="1"/>
</dbReference>
<sequence length="367" mass="41037">MSSIISAIGISTPPYQFAQNRILEFMKEAHKLDVINSRRLEKLYQVSGIAYRHSVIEDFGKNRGNYTFFGNNDRLEPFPTTSLRSTCYEQAALPLSLEAIENCLKPINFDPIAITHLITVSCTGMYAPGLDIELVESLHLNPAVERTCINFMGCYGAFNALKVADYICRAQHHAKVLIVDVELCTIHFQRENTLDNWLANSLFADGAAAVLIQHEGTTDHKLYHIKSFYTEVITGAKKEMAWRIGNFGYQMQLSNKIADHIKDGIKGVTDRLLKKANIALEDIGQFAIHPGGRKILEVCDEAFSLNSEQNAHAYQVLHDYGNMSSVTILFVLDALGKKLKTKRRAEQILSFAFGPGLTVESMLLAYA</sequence>
<dbReference type="STRING" id="762903.Pedsa_1773"/>
<dbReference type="CDD" id="cd00831">
    <property type="entry name" value="CHS_like"/>
    <property type="match status" value="1"/>
</dbReference>
<organism evidence="6 7">
    <name type="scientific">Pseudopedobacter saltans (strain ATCC 51119 / DSM 12145 / JCM 21818 / CCUG 39354 / LMG 10337 / NBRC 100064 / NCIMB 13643)</name>
    <name type="common">Pedobacter saltans</name>
    <dbReference type="NCBI Taxonomy" id="762903"/>
    <lineage>
        <taxon>Bacteria</taxon>
        <taxon>Pseudomonadati</taxon>
        <taxon>Bacteroidota</taxon>
        <taxon>Sphingobacteriia</taxon>
        <taxon>Sphingobacteriales</taxon>
        <taxon>Sphingobacteriaceae</taxon>
        <taxon>Pseudopedobacter</taxon>
    </lineage>
</organism>
<reference evidence="7" key="2">
    <citation type="submission" date="2011-02" db="EMBL/GenBank/DDBJ databases">
        <title>The complete genome of Pedobacter saltans DSM 12145.</title>
        <authorList>
            <consortium name="US DOE Joint Genome Institute (JGI-PGF)"/>
            <person name="Lucas S."/>
            <person name="Copeland A."/>
            <person name="Lapidus A."/>
            <person name="Bruce D."/>
            <person name="Goodwin L."/>
            <person name="Pitluck S."/>
            <person name="Kyrpides N."/>
            <person name="Mavromatis K."/>
            <person name="Pagani I."/>
            <person name="Ivanova N."/>
            <person name="Ovchinnikova G."/>
            <person name="Lu M."/>
            <person name="Detter J.C."/>
            <person name="Han C."/>
            <person name="Land M."/>
            <person name="Hauser L."/>
            <person name="Markowitz V."/>
            <person name="Cheng J.-F."/>
            <person name="Hugenholtz P."/>
            <person name="Woyke T."/>
            <person name="Wu D."/>
            <person name="Tindall B."/>
            <person name="Pomrenke H.G."/>
            <person name="Brambilla E."/>
            <person name="Klenk H.-P."/>
            <person name="Eisen J.A."/>
        </authorList>
    </citation>
    <scope>NUCLEOTIDE SEQUENCE [LARGE SCALE GENOMIC DNA]</scope>
    <source>
        <strain evidence="7">ATCC 51119 / DSM 12145 / JCM 21818 / LMG 10337 / NBRC 100064 / NCIMB 13643</strain>
    </source>
</reference>
<dbReference type="InterPro" id="IPR012328">
    <property type="entry name" value="Chalcone/stilbene_synt_C"/>
</dbReference>
<evidence type="ECO:0000256" key="2">
    <source>
        <dbReference type="ARBA" id="ARBA00022679"/>
    </source>
</evidence>
<dbReference type="RefSeq" id="WP_013632820.1">
    <property type="nucleotide sequence ID" value="NC_015177.1"/>
</dbReference>
<evidence type="ECO:0000256" key="3">
    <source>
        <dbReference type="PIRSR" id="PIRSR000451-1"/>
    </source>
</evidence>
<reference evidence="6 7" key="1">
    <citation type="journal article" date="2011" name="Stand. Genomic Sci.">
        <title>Complete genome sequence of the gliding, heparinolytic Pedobacter saltans type strain (113).</title>
        <authorList>
            <person name="Liolios K."/>
            <person name="Sikorski J."/>
            <person name="Lu M."/>
            <person name="Nolan M."/>
            <person name="Lapidus A."/>
            <person name="Lucas S."/>
            <person name="Hammon N."/>
            <person name="Deshpande S."/>
            <person name="Cheng J.F."/>
            <person name="Tapia R."/>
            <person name="Han C."/>
            <person name="Goodwin L."/>
            <person name="Pitluck S."/>
            <person name="Huntemann M."/>
            <person name="Ivanova N."/>
            <person name="Pagani I."/>
            <person name="Mavromatis K."/>
            <person name="Ovchinikova G."/>
            <person name="Pati A."/>
            <person name="Chen A."/>
            <person name="Palaniappan K."/>
            <person name="Land M."/>
            <person name="Hauser L."/>
            <person name="Brambilla E.M."/>
            <person name="Kotsyurbenko O."/>
            <person name="Rohde M."/>
            <person name="Tindall B.J."/>
            <person name="Abt B."/>
            <person name="Goker M."/>
            <person name="Detter J.C."/>
            <person name="Woyke T."/>
            <person name="Bristow J."/>
            <person name="Eisen J.A."/>
            <person name="Markowitz V."/>
            <person name="Hugenholtz P."/>
            <person name="Klenk H.P."/>
            <person name="Kyrpides N.C."/>
        </authorList>
    </citation>
    <scope>NUCLEOTIDE SEQUENCE [LARGE SCALE GENOMIC DNA]</scope>
    <source>
        <strain evidence="7">ATCC 51119 / DSM 12145 / JCM 21818 / LMG 10337 / NBRC 100064 / NCIMB 13643</strain>
    </source>
</reference>
<dbReference type="EMBL" id="CP002545">
    <property type="protein sequence ID" value="ADY52329.1"/>
    <property type="molecule type" value="Genomic_DNA"/>
</dbReference>
<accession>F0S867</accession>
<feature type="domain" description="Chalcone/stilbene synthase C-terminal" evidence="5">
    <location>
        <begin position="230"/>
        <end position="364"/>
    </location>
</feature>
<dbReference type="SUPFAM" id="SSF53901">
    <property type="entry name" value="Thiolase-like"/>
    <property type="match status" value="1"/>
</dbReference>
<dbReference type="Pfam" id="PF02797">
    <property type="entry name" value="Chal_sti_synt_C"/>
    <property type="match status" value="1"/>
</dbReference>
<evidence type="ECO:0000313" key="7">
    <source>
        <dbReference type="Proteomes" id="UP000000310"/>
    </source>
</evidence>
<proteinExistence type="inferred from homology"/>
<dbReference type="PANTHER" id="PTHR11877">
    <property type="entry name" value="HYDROXYMETHYLGLUTARYL-COA SYNTHASE"/>
    <property type="match status" value="1"/>
</dbReference>
<protein>
    <submittedName>
        <fullName evidence="6">Chalcone and stilbene synthase domain protein</fullName>
    </submittedName>
</protein>
<gene>
    <name evidence="6" type="ordered locus">Pedsa_1773</name>
</gene>
<keyword evidence="2" id="KW-0808">Transferase</keyword>
<dbReference type="Proteomes" id="UP000000310">
    <property type="component" value="Chromosome"/>
</dbReference>
<dbReference type="GO" id="GO:0016747">
    <property type="term" value="F:acyltransferase activity, transferring groups other than amino-acyl groups"/>
    <property type="evidence" value="ECO:0007669"/>
    <property type="project" value="InterPro"/>
</dbReference>
<comment type="similarity">
    <text evidence="1">Belongs to the thiolase-like superfamily. Chalcone/stilbene synthases family.</text>
</comment>
<name>F0S867_PSESL</name>
<evidence type="ECO:0000259" key="4">
    <source>
        <dbReference type="Pfam" id="PF00195"/>
    </source>
</evidence>
<dbReference type="AlphaFoldDB" id="F0S867"/>
<dbReference type="HOGENOM" id="CLU_034992_0_2_10"/>
<evidence type="ECO:0000259" key="5">
    <source>
        <dbReference type="Pfam" id="PF02797"/>
    </source>
</evidence>
<feature type="active site" description="Acyl-thioester intermediate" evidence="3">
    <location>
        <position position="154"/>
    </location>
</feature>
<dbReference type="PIRSF" id="PIRSF000451">
    <property type="entry name" value="PKS_III"/>
    <property type="match status" value="1"/>
</dbReference>
<dbReference type="Gene3D" id="3.40.47.10">
    <property type="match status" value="2"/>
</dbReference>
<evidence type="ECO:0000313" key="6">
    <source>
        <dbReference type="EMBL" id="ADY52329.1"/>
    </source>
</evidence>
<dbReference type="eggNOG" id="COG3424">
    <property type="taxonomic scope" value="Bacteria"/>
</dbReference>
<dbReference type="InterPro" id="IPR011141">
    <property type="entry name" value="Polyketide_synthase_type-III"/>
</dbReference>
<feature type="domain" description="Chalcone/stilbene synthase N-terminal" evidence="4">
    <location>
        <begin position="4"/>
        <end position="213"/>
    </location>
</feature>
<dbReference type="InterPro" id="IPR016039">
    <property type="entry name" value="Thiolase-like"/>
</dbReference>
<dbReference type="Pfam" id="PF00195">
    <property type="entry name" value="Chal_sti_synt_N"/>
    <property type="match status" value="1"/>
</dbReference>
<dbReference type="KEGG" id="psn:Pedsa_1773"/>
<dbReference type="OrthoDB" id="9786288at2"/>
<dbReference type="InterPro" id="IPR001099">
    <property type="entry name" value="Chalcone/stilbene_synt_N"/>
</dbReference>